<protein>
    <submittedName>
        <fullName evidence="11">Sulfonate transport system permease protein</fullName>
    </submittedName>
</protein>
<dbReference type="InterPro" id="IPR035906">
    <property type="entry name" value="MetI-like_sf"/>
</dbReference>
<keyword evidence="5 9" id="KW-0812">Transmembrane</keyword>
<dbReference type="AlphaFoldDB" id="A0A212RFV3"/>
<evidence type="ECO:0000256" key="5">
    <source>
        <dbReference type="ARBA" id="ARBA00022692"/>
    </source>
</evidence>
<reference evidence="11 12" key="1">
    <citation type="submission" date="2017-06" db="EMBL/GenBank/DDBJ databases">
        <authorList>
            <person name="Kim H.J."/>
            <person name="Triplett B.A."/>
        </authorList>
    </citation>
    <scope>NUCLEOTIDE SEQUENCE [LARGE SCALE GENOMIC DNA]</scope>
    <source>
        <strain evidence="11 12">B29T1</strain>
    </source>
</reference>
<evidence type="ECO:0000313" key="11">
    <source>
        <dbReference type="EMBL" id="SNB71103.1"/>
    </source>
</evidence>
<dbReference type="Gene3D" id="1.10.3720.10">
    <property type="entry name" value="MetI-like"/>
    <property type="match status" value="1"/>
</dbReference>
<proteinExistence type="inferred from homology"/>
<evidence type="ECO:0000256" key="7">
    <source>
        <dbReference type="ARBA" id="ARBA00023136"/>
    </source>
</evidence>
<dbReference type="FunFam" id="1.10.3720.10:FF:000003">
    <property type="entry name" value="Aliphatic sulfonate ABC transporter permease"/>
    <property type="match status" value="1"/>
</dbReference>
<dbReference type="CDD" id="cd06261">
    <property type="entry name" value="TM_PBP2"/>
    <property type="match status" value="1"/>
</dbReference>
<comment type="function">
    <text evidence="8">Probably part of an ABC transporter complex. Probably responsible for the translocation of the substrate across the membrane.</text>
</comment>
<evidence type="ECO:0000256" key="3">
    <source>
        <dbReference type="ARBA" id="ARBA00022448"/>
    </source>
</evidence>
<organism evidence="11 12">
    <name type="scientific">Arboricoccus pini</name>
    <dbReference type="NCBI Taxonomy" id="1963835"/>
    <lineage>
        <taxon>Bacteria</taxon>
        <taxon>Pseudomonadati</taxon>
        <taxon>Pseudomonadota</taxon>
        <taxon>Alphaproteobacteria</taxon>
        <taxon>Geminicoccales</taxon>
        <taxon>Geminicoccaceae</taxon>
        <taxon>Arboricoccus</taxon>
    </lineage>
</organism>
<evidence type="ECO:0000256" key="9">
    <source>
        <dbReference type="RuleBase" id="RU363032"/>
    </source>
</evidence>
<accession>A0A212RFV3</accession>
<feature type="transmembrane region" description="Helical" evidence="9">
    <location>
        <begin position="242"/>
        <end position="267"/>
    </location>
</feature>
<comment type="subcellular location">
    <subcellularLocation>
        <location evidence="1 9">Cell membrane</location>
        <topology evidence="1 9">Multi-pass membrane protein</topology>
    </subcellularLocation>
</comment>
<feature type="transmembrane region" description="Helical" evidence="9">
    <location>
        <begin position="27"/>
        <end position="49"/>
    </location>
</feature>
<dbReference type="Pfam" id="PF00528">
    <property type="entry name" value="BPD_transp_1"/>
    <property type="match status" value="1"/>
</dbReference>
<name>A0A212RFV3_9PROT</name>
<evidence type="ECO:0000259" key="10">
    <source>
        <dbReference type="PROSITE" id="PS50928"/>
    </source>
</evidence>
<keyword evidence="6 9" id="KW-1133">Transmembrane helix</keyword>
<evidence type="ECO:0000256" key="6">
    <source>
        <dbReference type="ARBA" id="ARBA00022989"/>
    </source>
</evidence>
<keyword evidence="4" id="KW-1003">Cell membrane</keyword>
<feature type="transmembrane region" description="Helical" evidence="9">
    <location>
        <begin position="192"/>
        <end position="213"/>
    </location>
</feature>
<evidence type="ECO:0000256" key="2">
    <source>
        <dbReference type="ARBA" id="ARBA00009306"/>
    </source>
</evidence>
<feature type="domain" description="ABC transmembrane type-1" evidence="10">
    <location>
        <begin position="86"/>
        <end position="266"/>
    </location>
</feature>
<dbReference type="InterPro" id="IPR000515">
    <property type="entry name" value="MetI-like"/>
</dbReference>
<dbReference type="RefSeq" id="WP_207762052.1">
    <property type="nucleotide sequence ID" value="NZ_FYEH01000008.1"/>
</dbReference>
<evidence type="ECO:0000256" key="4">
    <source>
        <dbReference type="ARBA" id="ARBA00022475"/>
    </source>
</evidence>
<dbReference type="PROSITE" id="PS50928">
    <property type="entry name" value="ABC_TM1"/>
    <property type="match status" value="1"/>
</dbReference>
<evidence type="ECO:0000313" key="12">
    <source>
        <dbReference type="Proteomes" id="UP000197065"/>
    </source>
</evidence>
<keyword evidence="7 9" id="KW-0472">Membrane</keyword>
<evidence type="ECO:0000256" key="1">
    <source>
        <dbReference type="ARBA" id="ARBA00004651"/>
    </source>
</evidence>
<comment type="similarity">
    <text evidence="2 9">Belongs to the binding-protein-dependent transport system permease family.</text>
</comment>
<evidence type="ECO:0000256" key="8">
    <source>
        <dbReference type="ARBA" id="ARBA00056719"/>
    </source>
</evidence>
<dbReference type="EMBL" id="FYEH01000008">
    <property type="protein sequence ID" value="SNB71103.1"/>
    <property type="molecule type" value="Genomic_DNA"/>
</dbReference>
<feature type="transmembrane region" description="Helical" evidence="9">
    <location>
        <begin position="124"/>
        <end position="146"/>
    </location>
</feature>
<dbReference type="PANTHER" id="PTHR30151:SF38">
    <property type="entry name" value="ALIPHATIC SULFONATES TRANSPORT PERMEASE PROTEIN SSUC-RELATED"/>
    <property type="match status" value="1"/>
</dbReference>
<dbReference type="PANTHER" id="PTHR30151">
    <property type="entry name" value="ALKANE SULFONATE ABC TRANSPORTER-RELATED, MEMBRANE SUBUNIT"/>
    <property type="match status" value="1"/>
</dbReference>
<dbReference type="Proteomes" id="UP000197065">
    <property type="component" value="Unassembled WGS sequence"/>
</dbReference>
<feature type="transmembrane region" description="Helical" evidence="9">
    <location>
        <begin position="97"/>
        <end position="117"/>
    </location>
</feature>
<dbReference type="GO" id="GO:0005886">
    <property type="term" value="C:plasma membrane"/>
    <property type="evidence" value="ECO:0007669"/>
    <property type="project" value="UniProtKB-SubCell"/>
</dbReference>
<keyword evidence="12" id="KW-1185">Reference proteome</keyword>
<feature type="transmembrane region" description="Helical" evidence="9">
    <location>
        <begin position="152"/>
        <end position="171"/>
    </location>
</feature>
<dbReference type="SUPFAM" id="SSF161098">
    <property type="entry name" value="MetI-like"/>
    <property type="match status" value="1"/>
</dbReference>
<keyword evidence="3 9" id="KW-0813">Transport</keyword>
<gene>
    <name evidence="11" type="ORF">SAMN07250955_10857</name>
</gene>
<dbReference type="GO" id="GO:0042918">
    <property type="term" value="P:alkanesulfonate transmembrane transport"/>
    <property type="evidence" value="ECO:0007669"/>
    <property type="project" value="UniProtKB-ARBA"/>
</dbReference>
<sequence length="285" mass="31278">MRIVTDISMTAALGAFRTQAPRTRARGWVRLVVTALAGFIVPLLALLLWQVSASRDWLPQQILPPPDMVWQSFVDMVKSGELLGHIEISLQRVVEGFALGAVIGLTLGFSIGLSPILDDYLSPLITAFAQVPTLGWVPLLMILLGIDEGLKVAIIAIAAFIPMVINTRAAVRAVPQGLLEVARCFMYTRRQQLLRVVLPASVPTIFTGIRYGLTHAWKALVGVELLASAEGLGYLLVWGRQMFWLDMVLLAMAVIGVLGFAMDYGLARIERRLQRWRIGPLGDPS</sequence>